<evidence type="ECO:0000313" key="2">
    <source>
        <dbReference type="EMBL" id="TSE30599.1"/>
    </source>
</evidence>
<name>A0A554X429_9BURK</name>
<sequence>MQAKRALVLVAVVIAAVAAYWYYSPYVAMHALQRAAQQRDAEAFNARVDYARLRASVKEQFAAALTEKMTNSGGFEALGAALGLALVNPMIDALVSPEAVMQAMQRGEFGLRSPQERPEPSQESTSGAEWTFERPSTDRIIAYRGDAGSDTSEAVGFVFERRGFADWKLTGLRIPRP</sequence>
<dbReference type="Pfam" id="PF11159">
    <property type="entry name" value="DUF2939"/>
    <property type="match status" value="1"/>
</dbReference>
<evidence type="ECO:0000256" key="1">
    <source>
        <dbReference type="SAM" id="MobiDB-lite"/>
    </source>
</evidence>
<dbReference type="EMBL" id="VJOM01000021">
    <property type="protein sequence ID" value="TSE30599.1"/>
    <property type="molecule type" value="Genomic_DNA"/>
</dbReference>
<dbReference type="AlphaFoldDB" id="A0A554X429"/>
<protein>
    <recommendedName>
        <fullName evidence="4">DUF2939 domain-containing protein</fullName>
    </recommendedName>
</protein>
<evidence type="ECO:0008006" key="4">
    <source>
        <dbReference type="Google" id="ProtNLM"/>
    </source>
</evidence>
<dbReference type="InterPro" id="IPR021330">
    <property type="entry name" value="DUF2939"/>
</dbReference>
<reference evidence="2 3" key="1">
    <citation type="submission" date="2019-07" db="EMBL/GenBank/DDBJ databases">
        <title>Tepidimonas taiwanensis I1-1 draft genome.</title>
        <authorList>
            <person name="Da Costa M.S."/>
            <person name="Froufe H.J.C."/>
            <person name="Egas C."/>
            <person name="Albuquerque L."/>
        </authorList>
    </citation>
    <scope>NUCLEOTIDE SEQUENCE [LARGE SCALE GENOMIC DNA]</scope>
    <source>
        <strain evidence="2 3">I1-1</strain>
    </source>
</reference>
<dbReference type="STRING" id="307486.GCA_000807215_02620"/>
<proteinExistence type="predicted"/>
<dbReference type="RefSeq" id="WP_052231672.1">
    <property type="nucleotide sequence ID" value="NZ_CP083911.1"/>
</dbReference>
<dbReference type="OrthoDB" id="8706891at2"/>
<gene>
    <name evidence="2" type="ORF">Ttaiw_01856</name>
</gene>
<keyword evidence="3" id="KW-1185">Reference proteome</keyword>
<accession>A0A554X429</accession>
<comment type="caution">
    <text evidence="2">The sequence shown here is derived from an EMBL/GenBank/DDBJ whole genome shotgun (WGS) entry which is preliminary data.</text>
</comment>
<dbReference type="Proteomes" id="UP000317763">
    <property type="component" value="Unassembled WGS sequence"/>
</dbReference>
<evidence type="ECO:0000313" key="3">
    <source>
        <dbReference type="Proteomes" id="UP000317763"/>
    </source>
</evidence>
<feature type="region of interest" description="Disordered" evidence="1">
    <location>
        <begin position="110"/>
        <end position="131"/>
    </location>
</feature>
<organism evidence="2 3">
    <name type="scientific">Tepidimonas taiwanensis</name>
    <dbReference type="NCBI Taxonomy" id="307486"/>
    <lineage>
        <taxon>Bacteria</taxon>
        <taxon>Pseudomonadati</taxon>
        <taxon>Pseudomonadota</taxon>
        <taxon>Betaproteobacteria</taxon>
        <taxon>Burkholderiales</taxon>
        <taxon>Tepidimonas</taxon>
    </lineage>
</organism>